<evidence type="ECO:0000259" key="4">
    <source>
        <dbReference type="PROSITE" id="PS51123"/>
    </source>
</evidence>
<reference evidence="5 6" key="2">
    <citation type="submission" date="2024-08" db="EMBL/GenBank/DDBJ databases">
        <title>Phylogenomic analyses of a clade within the roseobacter group suggest taxonomic reassignments of species of the genera Aestuariivita, Citreicella, Loktanella, Nautella, Pelagibaca, Ruegeria, Thalassobius, Thiobacimonas and Tropicibacter, and the proposal o.</title>
        <authorList>
            <person name="Jeon C.O."/>
        </authorList>
    </citation>
    <scope>NUCLEOTIDE SEQUENCE [LARGE SCALE GENOMIC DNA]</scope>
    <source>
        <strain evidence="5 6">SS1-5</strain>
    </source>
</reference>
<dbReference type="Proteomes" id="UP001470809">
    <property type="component" value="Chromosome"/>
</dbReference>
<feature type="domain" description="OmpA-like" evidence="4">
    <location>
        <begin position="388"/>
        <end position="541"/>
    </location>
</feature>
<dbReference type="Pfam" id="PF09850">
    <property type="entry name" value="DotU"/>
    <property type="match status" value="1"/>
</dbReference>
<feature type="region of interest" description="Disordered" evidence="2">
    <location>
        <begin position="1"/>
        <end position="96"/>
    </location>
</feature>
<gene>
    <name evidence="5" type="primary">icmH</name>
    <name evidence="5" type="ORF">AABB31_03450</name>
</gene>
<keyword evidence="3" id="KW-1133">Transmembrane helix</keyword>
<dbReference type="InterPro" id="IPR017732">
    <property type="entry name" value="T4/T6SS_DotU"/>
</dbReference>
<evidence type="ECO:0000256" key="1">
    <source>
        <dbReference type="PROSITE-ProRule" id="PRU00473"/>
    </source>
</evidence>
<feature type="compositionally biased region" description="Pro residues" evidence="2">
    <location>
        <begin position="37"/>
        <end position="54"/>
    </location>
</feature>
<dbReference type="Gene3D" id="3.30.1330.60">
    <property type="entry name" value="OmpA-like domain"/>
    <property type="match status" value="1"/>
</dbReference>
<dbReference type="CDD" id="cd07185">
    <property type="entry name" value="OmpA_C-like"/>
    <property type="match status" value="1"/>
</dbReference>
<dbReference type="AlphaFoldDB" id="A0AAN0MKX7"/>
<organism evidence="5 6">
    <name type="scientific">Yoonia rhodophyticola</name>
    <dbReference type="NCBI Taxonomy" id="3137370"/>
    <lineage>
        <taxon>Bacteria</taxon>
        <taxon>Pseudomonadati</taxon>
        <taxon>Pseudomonadota</taxon>
        <taxon>Alphaproteobacteria</taxon>
        <taxon>Rhodobacterales</taxon>
        <taxon>Paracoccaceae</taxon>
        <taxon>Yoonia</taxon>
    </lineage>
</organism>
<accession>A0AAN0MKX7</accession>
<dbReference type="PANTHER" id="PTHR30329:SF19">
    <property type="entry name" value="OUTER MEMBRANE PROTEIN, OMPA FAMILY"/>
    <property type="match status" value="1"/>
</dbReference>
<dbReference type="NCBIfam" id="NF038228">
    <property type="entry name" value="IcmH_DotU_IVB"/>
    <property type="match status" value="1"/>
</dbReference>
<dbReference type="Pfam" id="PF00691">
    <property type="entry name" value="OmpA"/>
    <property type="match status" value="1"/>
</dbReference>
<sequence>MSDDDDKTVFGGPLPGAKPTPPAGNDKTVIGGALPPGGQPAPPIGRPATPPPAPGGNTWLGGNVPAPGGNMGRPAAPTDGFFPEIPQETPQQAAPLQTPRISLEEALRAKGLGQGGPSNPLLAAAANLLILFGRLRTGMVEMQAQPLMEHVTRELNSFEQNAVSAGADPHEAQVAKYALCGTADDIVQNLPGADKGVWIQYSMVARFFQRRDSGVGFFQEAEKAMQAPAQRFDLLELMLVCMSLGFEGQYRTAPNGAVELARVRSAIYETLRRVKPRPDDDISVKWAGVPMTGRRKFGGLPLWIYGGIAAALVVGTFATLSTLINRDGNTVATELTEMHPNVTQISLVRNFDINPFVPPAGDESQLERITDALSDQIAEGAVEVGTKGDFIFIRVGNALLFNSGSVDVKPEFQAVAGPILNVLNAERGPVRVVGFTDSIPLSGRGRFRTNQELSVARAEGVAAILRDGLSAPSCDAETVSVVTDNGDSVAVPLNSDAPGCGSAAERLSVEGLGEADPIGDNATAEGRALNRRVEILLAREGTF</sequence>
<dbReference type="GO" id="GO:0016020">
    <property type="term" value="C:membrane"/>
    <property type="evidence" value="ECO:0007669"/>
    <property type="project" value="UniProtKB-UniRule"/>
</dbReference>
<dbReference type="EMBL" id="CP151767">
    <property type="protein sequence ID" value="WZU68013.1"/>
    <property type="molecule type" value="Genomic_DNA"/>
</dbReference>
<dbReference type="InterPro" id="IPR006665">
    <property type="entry name" value="OmpA-like"/>
</dbReference>
<evidence type="ECO:0000313" key="5">
    <source>
        <dbReference type="EMBL" id="WZU68013.1"/>
    </source>
</evidence>
<name>A0AAN0MKX7_9RHOB</name>
<dbReference type="Gene3D" id="1.25.40.590">
    <property type="entry name" value="Type IV / VI secretion system, DotU"/>
    <property type="match status" value="1"/>
</dbReference>
<dbReference type="InterPro" id="IPR050330">
    <property type="entry name" value="Bact_OuterMem_StrucFunc"/>
</dbReference>
<evidence type="ECO:0000256" key="2">
    <source>
        <dbReference type="SAM" id="MobiDB-lite"/>
    </source>
</evidence>
<evidence type="ECO:0000256" key="3">
    <source>
        <dbReference type="SAM" id="Phobius"/>
    </source>
</evidence>
<dbReference type="InterPro" id="IPR038522">
    <property type="entry name" value="T4/T6SS_DotU_sf"/>
</dbReference>
<feature type="transmembrane region" description="Helical" evidence="3">
    <location>
        <begin position="302"/>
        <end position="324"/>
    </location>
</feature>
<dbReference type="RefSeq" id="WP_342077307.1">
    <property type="nucleotide sequence ID" value="NZ_CP151767.2"/>
</dbReference>
<dbReference type="PROSITE" id="PS51123">
    <property type="entry name" value="OMPA_2"/>
    <property type="match status" value="1"/>
</dbReference>
<protein>
    <submittedName>
        <fullName evidence="5">Type IVB secretion system protein IcmH/DotU</fullName>
    </submittedName>
</protein>
<proteinExistence type="predicted"/>
<dbReference type="SUPFAM" id="SSF103088">
    <property type="entry name" value="OmpA-like"/>
    <property type="match status" value="2"/>
</dbReference>
<dbReference type="InterPro" id="IPR036737">
    <property type="entry name" value="OmpA-like_sf"/>
</dbReference>
<keyword evidence="1 3" id="KW-0472">Membrane</keyword>
<dbReference type="NCBIfam" id="TIGR03349">
    <property type="entry name" value="IV_VI_DotU"/>
    <property type="match status" value="1"/>
</dbReference>
<reference evidence="6" key="1">
    <citation type="submission" date="2024-04" db="EMBL/GenBank/DDBJ databases">
        <title>Phylogenomic analyses of a clade within the roseobacter group suggest taxonomic reassignments of species of the genera Aestuariivita, Citreicella, Loktanella, Nautella, Pelagibaca, Ruegeria, Thalassobius, Thiobacimonas and Tropicibacter, and the proposal o.</title>
        <authorList>
            <person name="Jeon C.O."/>
        </authorList>
    </citation>
    <scope>NUCLEOTIDE SEQUENCE [LARGE SCALE GENOMIC DNA]</scope>
    <source>
        <strain evidence="6">SS1-5</strain>
    </source>
</reference>
<evidence type="ECO:0000313" key="6">
    <source>
        <dbReference type="Proteomes" id="UP001470809"/>
    </source>
</evidence>
<dbReference type="KEGG" id="yrh:AABB31_03450"/>
<dbReference type="PANTHER" id="PTHR30329">
    <property type="entry name" value="STATOR ELEMENT OF FLAGELLAR MOTOR COMPLEX"/>
    <property type="match status" value="1"/>
</dbReference>
<keyword evidence="6" id="KW-1185">Reference proteome</keyword>
<keyword evidence="3" id="KW-0812">Transmembrane</keyword>